<dbReference type="InterPro" id="IPR001007">
    <property type="entry name" value="VWF_dom"/>
</dbReference>
<evidence type="ECO:0000313" key="3">
    <source>
        <dbReference type="EMBL" id="KAL3320611.1"/>
    </source>
</evidence>
<evidence type="ECO:0000313" key="4">
    <source>
        <dbReference type="Proteomes" id="UP001626550"/>
    </source>
</evidence>
<organism evidence="3 4">
    <name type="scientific">Cichlidogyrus casuarinus</name>
    <dbReference type="NCBI Taxonomy" id="1844966"/>
    <lineage>
        <taxon>Eukaryota</taxon>
        <taxon>Metazoa</taxon>
        <taxon>Spiralia</taxon>
        <taxon>Lophotrochozoa</taxon>
        <taxon>Platyhelminthes</taxon>
        <taxon>Monogenea</taxon>
        <taxon>Monopisthocotylea</taxon>
        <taxon>Dactylogyridea</taxon>
        <taxon>Ancyrocephalidae</taxon>
        <taxon>Cichlidogyrus</taxon>
    </lineage>
</organism>
<feature type="signal peptide" evidence="1">
    <location>
        <begin position="1"/>
        <end position="21"/>
    </location>
</feature>
<keyword evidence="1" id="KW-0732">Signal</keyword>
<keyword evidence="4" id="KW-1185">Reference proteome</keyword>
<evidence type="ECO:0000259" key="2">
    <source>
        <dbReference type="PROSITE" id="PS50184"/>
    </source>
</evidence>
<evidence type="ECO:0000256" key="1">
    <source>
        <dbReference type="SAM" id="SignalP"/>
    </source>
</evidence>
<dbReference type="PROSITE" id="PS50184">
    <property type="entry name" value="VWFC_2"/>
    <property type="match status" value="1"/>
</dbReference>
<protein>
    <recommendedName>
        <fullName evidence="2">VWFC domain-containing protein</fullName>
    </recommendedName>
</protein>
<proteinExistence type="predicted"/>
<feature type="domain" description="VWFC" evidence="2">
    <location>
        <begin position="117"/>
        <end position="189"/>
    </location>
</feature>
<accession>A0ABD2QM51</accession>
<dbReference type="Proteomes" id="UP001626550">
    <property type="component" value="Unassembled WGS sequence"/>
</dbReference>
<name>A0ABD2QM51_9PLAT</name>
<gene>
    <name evidence="3" type="ORF">Ciccas_000719</name>
</gene>
<dbReference type="Gene3D" id="2.10.70.10">
    <property type="entry name" value="Complement Module, domain 1"/>
    <property type="match status" value="1"/>
</dbReference>
<sequence length="199" mass="22673">MRYPRGHHSILLLLLLSWAHSLPMCVDMNGVERPMNTTWKHYPWCSCQCKLARIEGRNIPFLDCDPECHSHQPGPRIDRMYGFLTSLPDEPYSNQLGLPGNFISYGRNDYRSRNIKTDCVYPINGLRYLEGEQWPALNVPCTSCICVSGTVSCRRNWDCSSQILGYCRNSSGAMTNAVDQDTCCIGKCDEDSSKWSRPH</sequence>
<dbReference type="AlphaFoldDB" id="A0ABD2QM51"/>
<feature type="chain" id="PRO_5044773212" description="VWFC domain-containing protein" evidence="1">
    <location>
        <begin position="22"/>
        <end position="199"/>
    </location>
</feature>
<dbReference type="EMBL" id="JBJKFK010000041">
    <property type="protein sequence ID" value="KAL3320611.1"/>
    <property type="molecule type" value="Genomic_DNA"/>
</dbReference>
<reference evidence="3 4" key="1">
    <citation type="submission" date="2024-11" db="EMBL/GenBank/DDBJ databases">
        <title>Adaptive evolution of stress response genes in parasites aligns with host niche diversity.</title>
        <authorList>
            <person name="Hahn C."/>
            <person name="Resl P."/>
        </authorList>
    </citation>
    <scope>NUCLEOTIDE SEQUENCE [LARGE SCALE GENOMIC DNA]</scope>
    <source>
        <strain evidence="3">EGGRZ-B1_66</strain>
        <tissue evidence="3">Body</tissue>
    </source>
</reference>
<comment type="caution">
    <text evidence="3">The sequence shown here is derived from an EMBL/GenBank/DDBJ whole genome shotgun (WGS) entry which is preliminary data.</text>
</comment>